<keyword evidence="1" id="KW-0479">Metal-binding</keyword>
<keyword evidence="4" id="KW-1185">Reference proteome</keyword>
<evidence type="ECO:0000313" key="4">
    <source>
        <dbReference type="Proteomes" id="UP000053405"/>
    </source>
</evidence>
<dbReference type="Proteomes" id="UP000053405">
    <property type="component" value="Unassembled WGS sequence"/>
</dbReference>
<dbReference type="AlphaFoldDB" id="L7L8V0"/>
<dbReference type="STRING" id="1121927.GOHSU_16_01390"/>
<dbReference type="PANTHER" id="PTHR33542:SF5">
    <property type="entry name" value="FERROCHELATASE CHE1"/>
    <property type="match status" value="1"/>
</dbReference>
<evidence type="ECO:0000256" key="1">
    <source>
        <dbReference type="ARBA" id="ARBA00022723"/>
    </source>
</evidence>
<reference evidence="3 4" key="1">
    <citation type="submission" date="2012-12" db="EMBL/GenBank/DDBJ databases">
        <title>Whole genome shotgun sequence of Gordonia hirsuta NBRC 16056.</title>
        <authorList>
            <person name="Isaki-Nakamura S."/>
            <person name="Hosoyama A."/>
            <person name="Tsuchikane K."/>
            <person name="Katsumata H."/>
            <person name="Baba S."/>
            <person name="Yamazaki S."/>
            <person name="Fujita N."/>
        </authorList>
    </citation>
    <scope>NUCLEOTIDE SEQUENCE [LARGE SCALE GENOMIC DNA]</scope>
    <source>
        <strain evidence="3 4">NBRC 16056</strain>
    </source>
</reference>
<dbReference type="PANTHER" id="PTHR33542">
    <property type="entry name" value="SIROHYDROCHLORIN FERROCHELATASE, CHLOROPLASTIC"/>
    <property type="match status" value="1"/>
</dbReference>
<dbReference type="InterPro" id="IPR002762">
    <property type="entry name" value="CbiX-like"/>
</dbReference>
<sequence length="252" mass="26547">MLVLAAHGSRDVRFAATSERVTDAVRRALPGVRVELAYLDLNVPLLDDVLDALDGEVVVVPLLFGDGFHSKTDLPAMLEAARLRNPRLRPVQTPIVGRYSPVPALIERLEQALGRTPSAHTGDGVLLYAVGSSDPASDASIHERGRELAAVLGVPVHTVFATRLGRDGAVMAAATDYLRACGARQLVASPLFLSAGLLTERVERELDAVWPGATVAGPIGEHPSLIAAIARLYRDAVPRAMQVGAPAPAGLG</sequence>
<dbReference type="Pfam" id="PF01903">
    <property type="entry name" value="CbiX"/>
    <property type="match status" value="2"/>
</dbReference>
<dbReference type="GO" id="GO:0016829">
    <property type="term" value="F:lyase activity"/>
    <property type="evidence" value="ECO:0007669"/>
    <property type="project" value="UniProtKB-KW"/>
</dbReference>
<accession>L7L8V0</accession>
<keyword evidence="2" id="KW-0456">Lyase</keyword>
<name>L7L8V0_9ACTN</name>
<dbReference type="InterPro" id="IPR050963">
    <property type="entry name" value="Sirohydro_Cobaltochel/CbiX"/>
</dbReference>
<dbReference type="SUPFAM" id="SSF53800">
    <property type="entry name" value="Chelatase"/>
    <property type="match status" value="1"/>
</dbReference>
<gene>
    <name evidence="3" type="ORF">GOHSU_16_01390</name>
</gene>
<organism evidence="3 4">
    <name type="scientific">Gordonia hirsuta DSM 44140 = NBRC 16056</name>
    <dbReference type="NCBI Taxonomy" id="1121927"/>
    <lineage>
        <taxon>Bacteria</taxon>
        <taxon>Bacillati</taxon>
        <taxon>Actinomycetota</taxon>
        <taxon>Actinomycetes</taxon>
        <taxon>Mycobacteriales</taxon>
        <taxon>Gordoniaceae</taxon>
        <taxon>Gordonia</taxon>
    </lineage>
</organism>
<dbReference type="GO" id="GO:0046872">
    <property type="term" value="F:metal ion binding"/>
    <property type="evidence" value="ECO:0007669"/>
    <property type="project" value="UniProtKB-KW"/>
</dbReference>
<evidence type="ECO:0000256" key="2">
    <source>
        <dbReference type="ARBA" id="ARBA00023239"/>
    </source>
</evidence>
<dbReference type="Gene3D" id="3.40.50.1400">
    <property type="match status" value="2"/>
</dbReference>
<protein>
    <submittedName>
        <fullName evidence="3">Putative ferrochelatase</fullName>
    </submittedName>
</protein>
<comment type="caution">
    <text evidence="3">The sequence shown here is derived from an EMBL/GenBank/DDBJ whole genome shotgun (WGS) entry which is preliminary data.</text>
</comment>
<proteinExistence type="predicted"/>
<dbReference type="CDD" id="cd03416">
    <property type="entry name" value="CbiX_SirB_N"/>
    <property type="match status" value="1"/>
</dbReference>
<dbReference type="eggNOG" id="COG2138">
    <property type="taxonomic scope" value="Bacteria"/>
</dbReference>
<evidence type="ECO:0000313" key="3">
    <source>
        <dbReference type="EMBL" id="GAC57181.1"/>
    </source>
</evidence>
<dbReference type="EMBL" id="BANT01000016">
    <property type="protein sequence ID" value="GAC57181.1"/>
    <property type="molecule type" value="Genomic_DNA"/>
</dbReference>